<keyword evidence="1" id="KW-0175">Coiled coil</keyword>
<dbReference type="AlphaFoldDB" id="A0A0F9KV71"/>
<proteinExistence type="predicted"/>
<evidence type="ECO:0000313" key="2">
    <source>
        <dbReference type="EMBL" id="KKM19235.1"/>
    </source>
</evidence>
<sequence>MNNIKKLEEEIKFLKSDIRLIQIKLDDLSFEFEDLKNEMVKRNLSKFYTTILSFALIKLI</sequence>
<dbReference type="EMBL" id="LAZR01014037">
    <property type="protein sequence ID" value="KKM19235.1"/>
    <property type="molecule type" value="Genomic_DNA"/>
</dbReference>
<gene>
    <name evidence="2" type="ORF">LCGC14_1657710</name>
</gene>
<evidence type="ECO:0000256" key="1">
    <source>
        <dbReference type="SAM" id="Coils"/>
    </source>
</evidence>
<name>A0A0F9KV71_9ZZZZ</name>
<reference evidence="2" key="1">
    <citation type="journal article" date="2015" name="Nature">
        <title>Complex archaea that bridge the gap between prokaryotes and eukaryotes.</title>
        <authorList>
            <person name="Spang A."/>
            <person name="Saw J.H."/>
            <person name="Jorgensen S.L."/>
            <person name="Zaremba-Niedzwiedzka K."/>
            <person name="Martijn J."/>
            <person name="Lind A.E."/>
            <person name="van Eijk R."/>
            <person name="Schleper C."/>
            <person name="Guy L."/>
            <person name="Ettema T.J."/>
        </authorList>
    </citation>
    <scope>NUCLEOTIDE SEQUENCE</scope>
</reference>
<protein>
    <submittedName>
        <fullName evidence="2">Uncharacterized protein</fullName>
    </submittedName>
</protein>
<organism evidence="2">
    <name type="scientific">marine sediment metagenome</name>
    <dbReference type="NCBI Taxonomy" id="412755"/>
    <lineage>
        <taxon>unclassified sequences</taxon>
        <taxon>metagenomes</taxon>
        <taxon>ecological metagenomes</taxon>
    </lineage>
</organism>
<accession>A0A0F9KV71</accession>
<comment type="caution">
    <text evidence="2">The sequence shown here is derived from an EMBL/GenBank/DDBJ whole genome shotgun (WGS) entry which is preliminary data.</text>
</comment>
<feature type="coiled-coil region" evidence="1">
    <location>
        <begin position="4"/>
        <end position="38"/>
    </location>
</feature>